<sequence length="133" mass="15514">MDCGNPSIQSLKEMNIDEGAGSSEAITSETPADNTGNREESDDFDDVKPSKAPYYYGKSLNECKLWLALIRQQFHLRKSLQKALDVVRIDWVSSHFYNKPQMHWQMLGIEREQLPMSWNKFKMWYKTQINHLG</sequence>
<accession>J3K5T9</accession>
<gene>
    <name evidence="2" type="ORF">CIMG_13187</name>
</gene>
<evidence type="ECO:0000313" key="2">
    <source>
        <dbReference type="EMBL" id="EAS29847.3"/>
    </source>
</evidence>
<organism evidence="2 3">
    <name type="scientific">Coccidioides immitis (strain RS)</name>
    <name type="common">Valley fever fungus</name>
    <dbReference type="NCBI Taxonomy" id="246410"/>
    <lineage>
        <taxon>Eukaryota</taxon>
        <taxon>Fungi</taxon>
        <taxon>Dikarya</taxon>
        <taxon>Ascomycota</taxon>
        <taxon>Pezizomycotina</taxon>
        <taxon>Eurotiomycetes</taxon>
        <taxon>Eurotiomycetidae</taxon>
        <taxon>Onygenales</taxon>
        <taxon>Onygenaceae</taxon>
        <taxon>Coccidioides</taxon>
    </lineage>
</organism>
<dbReference type="AlphaFoldDB" id="J3K5T9"/>
<evidence type="ECO:0000256" key="1">
    <source>
        <dbReference type="SAM" id="MobiDB-lite"/>
    </source>
</evidence>
<evidence type="ECO:0000313" key="3">
    <source>
        <dbReference type="Proteomes" id="UP000001261"/>
    </source>
</evidence>
<dbReference type="VEuPathDB" id="FungiDB:CIMG_13187"/>
<feature type="region of interest" description="Disordered" evidence="1">
    <location>
        <begin position="1"/>
        <end position="46"/>
    </location>
</feature>
<reference evidence="3" key="2">
    <citation type="journal article" date="2010" name="Genome Res.">
        <title>Population genomic sequencing of Coccidioides fungi reveals recent hybridization and transposon control.</title>
        <authorList>
            <person name="Neafsey D.E."/>
            <person name="Barker B.M."/>
            <person name="Sharpton T.J."/>
            <person name="Stajich J.E."/>
            <person name="Park D.J."/>
            <person name="Whiston E."/>
            <person name="Hung C.-Y."/>
            <person name="McMahan C."/>
            <person name="White J."/>
            <person name="Sykes S."/>
            <person name="Heiman D."/>
            <person name="Young S."/>
            <person name="Zeng Q."/>
            <person name="Abouelleil A."/>
            <person name="Aftuck L."/>
            <person name="Bessette D."/>
            <person name="Brown A."/>
            <person name="FitzGerald M."/>
            <person name="Lui A."/>
            <person name="Macdonald J.P."/>
            <person name="Priest M."/>
            <person name="Orbach M.J."/>
            <person name="Galgiani J.N."/>
            <person name="Kirkland T.N."/>
            <person name="Cole G.T."/>
            <person name="Birren B.W."/>
            <person name="Henn M.R."/>
            <person name="Taylor J.W."/>
            <person name="Rounsley S.D."/>
        </authorList>
    </citation>
    <scope>GENOME REANNOTATION</scope>
    <source>
        <strain evidence="3">RS</strain>
    </source>
</reference>
<keyword evidence="3" id="KW-1185">Reference proteome</keyword>
<feature type="compositionally biased region" description="Polar residues" evidence="1">
    <location>
        <begin position="24"/>
        <end position="35"/>
    </location>
</feature>
<dbReference type="InParanoid" id="J3K5T9"/>
<dbReference type="EMBL" id="GG704913">
    <property type="protein sequence ID" value="EAS29847.3"/>
    <property type="molecule type" value="Genomic_DNA"/>
</dbReference>
<feature type="compositionally biased region" description="Polar residues" evidence="1">
    <location>
        <begin position="1"/>
        <end position="12"/>
    </location>
</feature>
<protein>
    <submittedName>
        <fullName evidence="2">Uncharacterized protein</fullName>
    </submittedName>
</protein>
<dbReference type="GeneID" id="24164814"/>
<reference evidence="3" key="1">
    <citation type="journal article" date="2009" name="Genome Res.">
        <title>Comparative genomic analyses of the human fungal pathogens Coccidioides and their relatives.</title>
        <authorList>
            <person name="Sharpton T.J."/>
            <person name="Stajich J.E."/>
            <person name="Rounsley S.D."/>
            <person name="Gardner M.J."/>
            <person name="Wortman J.R."/>
            <person name="Jordar V.S."/>
            <person name="Maiti R."/>
            <person name="Kodira C.D."/>
            <person name="Neafsey D.E."/>
            <person name="Zeng Q."/>
            <person name="Hung C.-Y."/>
            <person name="McMahan C."/>
            <person name="Muszewska A."/>
            <person name="Grynberg M."/>
            <person name="Mandel M.A."/>
            <person name="Kellner E.M."/>
            <person name="Barker B.M."/>
            <person name="Galgiani J.N."/>
            <person name="Orbach M.J."/>
            <person name="Kirkland T.N."/>
            <person name="Cole G.T."/>
            <person name="Henn M.R."/>
            <person name="Birren B.W."/>
            <person name="Taylor J.W."/>
        </authorList>
    </citation>
    <scope>NUCLEOTIDE SEQUENCE [LARGE SCALE GENOMIC DNA]</scope>
    <source>
        <strain evidence="3">RS</strain>
    </source>
</reference>
<name>J3K5T9_COCIM</name>
<dbReference type="KEGG" id="cim:CIMG_13187"/>
<dbReference type="RefSeq" id="XP_001241430.2">
    <property type="nucleotide sequence ID" value="XM_001241429.2"/>
</dbReference>
<proteinExistence type="predicted"/>
<dbReference type="Proteomes" id="UP000001261">
    <property type="component" value="Unassembled WGS sequence"/>
</dbReference>